<name>A0A6J5LPM8_9CAUD</name>
<evidence type="ECO:0000313" key="10">
    <source>
        <dbReference type="EMBL" id="CAB4219906.1"/>
    </source>
</evidence>
<evidence type="ECO:0000313" key="6">
    <source>
        <dbReference type="EMBL" id="CAB4179486.1"/>
    </source>
</evidence>
<evidence type="ECO:0000313" key="5">
    <source>
        <dbReference type="EMBL" id="CAB4174590.1"/>
    </source>
</evidence>
<evidence type="ECO:0000313" key="4">
    <source>
        <dbReference type="EMBL" id="CAB4161582.1"/>
    </source>
</evidence>
<evidence type="ECO:0000313" key="9">
    <source>
        <dbReference type="EMBL" id="CAB4216253.1"/>
    </source>
</evidence>
<protein>
    <submittedName>
        <fullName evidence="1">Uncharacterized protein</fullName>
    </submittedName>
</protein>
<gene>
    <name evidence="6" type="ORF">UFOVP1031_118</name>
    <name evidence="7" type="ORF">UFOVP1172_17</name>
    <name evidence="8" type="ORF">UFOVP1240_79</name>
    <name evidence="9" type="ORF">UFOVP1486_136</name>
    <name evidence="11" type="ORF">UFOVP1578_33</name>
    <name evidence="10" type="ORF">UFOVP1630_25</name>
    <name evidence="1" type="ORF">UFOVP288_96</name>
    <name evidence="2" type="ORF">UFOVP483_100</name>
    <name evidence="3" type="ORF">UFOVP573_19</name>
    <name evidence="4" type="ORF">UFOVP769_96</name>
    <name evidence="5" type="ORF">UFOVP962_64</name>
</gene>
<dbReference type="EMBL" id="LR797130">
    <property type="protein sequence ID" value="CAB4188332.1"/>
    <property type="molecule type" value="Genomic_DNA"/>
</dbReference>
<evidence type="ECO:0000313" key="11">
    <source>
        <dbReference type="EMBL" id="CAB5230598.1"/>
    </source>
</evidence>
<dbReference type="EMBL" id="LR796461">
    <property type="protein sequence ID" value="CAB4146138.1"/>
    <property type="molecule type" value="Genomic_DNA"/>
</dbReference>
<reference evidence="1" key="1">
    <citation type="submission" date="2020-04" db="EMBL/GenBank/DDBJ databases">
        <authorList>
            <person name="Chiriac C."/>
            <person name="Salcher M."/>
            <person name="Ghai R."/>
            <person name="Kavagutti S V."/>
        </authorList>
    </citation>
    <scope>NUCLEOTIDE SEQUENCE</scope>
</reference>
<evidence type="ECO:0000313" key="7">
    <source>
        <dbReference type="EMBL" id="CAB4188332.1"/>
    </source>
</evidence>
<sequence length="44" mass="5413">MSHKHIWKCSQAPGYYKCKKCGDMKFFNYRTQSYIEFKKKEESK</sequence>
<dbReference type="EMBL" id="LR796305">
    <property type="protein sequence ID" value="CAB4135712.1"/>
    <property type="molecule type" value="Genomic_DNA"/>
</dbReference>
<dbReference type="EMBL" id="LR797492">
    <property type="protein sequence ID" value="CAB4219906.1"/>
    <property type="molecule type" value="Genomic_DNA"/>
</dbReference>
<dbReference type="EMBL" id="LR797434">
    <property type="protein sequence ID" value="CAB4216253.1"/>
    <property type="molecule type" value="Genomic_DNA"/>
</dbReference>
<evidence type="ECO:0000313" key="3">
    <source>
        <dbReference type="EMBL" id="CAB4150663.1"/>
    </source>
</evidence>
<evidence type="ECO:0000313" key="2">
    <source>
        <dbReference type="EMBL" id="CAB4146138.1"/>
    </source>
</evidence>
<dbReference type="EMBL" id="LR796548">
    <property type="protein sequence ID" value="CAB4150663.1"/>
    <property type="molecule type" value="Genomic_DNA"/>
</dbReference>
<accession>A0A6J5LPM8</accession>
<evidence type="ECO:0000313" key="8">
    <source>
        <dbReference type="EMBL" id="CAB4192003.1"/>
    </source>
</evidence>
<proteinExistence type="predicted"/>
<organism evidence="1">
    <name type="scientific">uncultured Caudovirales phage</name>
    <dbReference type="NCBI Taxonomy" id="2100421"/>
    <lineage>
        <taxon>Viruses</taxon>
        <taxon>Duplodnaviria</taxon>
        <taxon>Heunggongvirae</taxon>
        <taxon>Uroviricota</taxon>
        <taxon>Caudoviricetes</taxon>
        <taxon>Peduoviridae</taxon>
        <taxon>Maltschvirus</taxon>
        <taxon>Maltschvirus maltsch</taxon>
    </lineage>
</organism>
<dbReference type="EMBL" id="LR796917">
    <property type="protein sequence ID" value="CAB4174590.1"/>
    <property type="molecule type" value="Genomic_DNA"/>
</dbReference>
<dbReference type="EMBL" id="LR798423">
    <property type="protein sequence ID" value="CAB5230598.1"/>
    <property type="molecule type" value="Genomic_DNA"/>
</dbReference>
<dbReference type="EMBL" id="LR796980">
    <property type="protein sequence ID" value="CAB4179486.1"/>
    <property type="molecule type" value="Genomic_DNA"/>
</dbReference>
<evidence type="ECO:0000313" key="1">
    <source>
        <dbReference type="EMBL" id="CAB4135712.1"/>
    </source>
</evidence>
<dbReference type="EMBL" id="LR796709">
    <property type="protein sequence ID" value="CAB4161582.1"/>
    <property type="molecule type" value="Genomic_DNA"/>
</dbReference>
<dbReference type="EMBL" id="LR797180">
    <property type="protein sequence ID" value="CAB4192003.1"/>
    <property type="molecule type" value="Genomic_DNA"/>
</dbReference>